<dbReference type="PANTHER" id="PTHR43479:SF11">
    <property type="entry name" value="ACREF_ENVCD OPERON REPRESSOR-RELATED"/>
    <property type="match status" value="1"/>
</dbReference>
<dbReference type="SUPFAM" id="SSF48498">
    <property type="entry name" value="Tetracyclin repressor-like, C-terminal domain"/>
    <property type="match status" value="1"/>
</dbReference>
<feature type="domain" description="HTH tetR-type" evidence="3">
    <location>
        <begin position="6"/>
        <end position="66"/>
    </location>
</feature>
<dbReference type="InterPro" id="IPR036271">
    <property type="entry name" value="Tet_transcr_reg_TetR-rel_C_sf"/>
</dbReference>
<dbReference type="Pfam" id="PF08359">
    <property type="entry name" value="TetR_C_4"/>
    <property type="match status" value="1"/>
</dbReference>
<dbReference type="Pfam" id="PF00440">
    <property type="entry name" value="TetR_N"/>
    <property type="match status" value="1"/>
</dbReference>
<dbReference type="SUPFAM" id="SSF46689">
    <property type="entry name" value="Homeodomain-like"/>
    <property type="match status" value="1"/>
</dbReference>
<dbReference type="InterPro" id="IPR001647">
    <property type="entry name" value="HTH_TetR"/>
</dbReference>
<dbReference type="EMBL" id="BDJK01000055">
    <property type="protein sequence ID" value="GAV23597.1"/>
    <property type="molecule type" value="Genomic_DNA"/>
</dbReference>
<keyword evidence="5" id="KW-1185">Reference proteome</keyword>
<dbReference type="Proteomes" id="UP000187485">
    <property type="component" value="Unassembled WGS sequence"/>
</dbReference>
<gene>
    <name evidence="4" type="ORF">cpu_21070</name>
</gene>
<dbReference type="Gene3D" id="1.10.357.10">
    <property type="entry name" value="Tetracycline Repressor, domain 2"/>
    <property type="match status" value="1"/>
</dbReference>
<dbReference type="STRING" id="870242.cpu_21070"/>
<dbReference type="PANTHER" id="PTHR43479">
    <property type="entry name" value="ACREF/ENVCD OPERON REPRESSOR-RELATED"/>
    <property type="match status" value="1"/>
</dbReference>
<dbReference type="PRINTS" id="PR00455">
    <property type="entry name" value="HTHTETR"/>
</dbReference>
<accession>A0A1L8CXH9</accession>
<evidence type="ECO:0000313" key="4">
    <source>
        <dbReference type="EMBL" id="GAV23597.1"/>
    </source>
</evidence>
<keyword evidence="1 2" id="KW-0238">DNA-binding</keyword>
<dbReference type="RefSeq" id="WP_075859994.1">
    <property type="nucleotide sequence ID" value="NZ_BDJK01000055.1"/>
</dbReference>
<dbReference type="Gene3D" id="1.10.10.60">
    <property type="entry name" value="Homeodomain-like"/>
    <property type="match status" value="1"/>
</dbReference>
<dbReference type="OrthoDB" id="9812484at2"/>
<organism evidence="4 5">
    <name type="scientific">Carboxydothermus pertinax</name>
    <dbReference type="NCBI Taxonomy" id="870242"/>
    <lineage>
        <taxon>Bacteria</taxon>
        <taxon>Bacillati</taxon>
        <taxon>Bacillota</taxon>
        <taxon>Clostridia</taxon>
        <taxon>Thermoanaerobacterales</taxon>
        <taxon>Thermoanaerobacteraceae</taxon>
        <taxon>Carboxydothermus</taxon>
    </lineage>
</organism>
<evidence type="ECO:0000256" key="1">
    <source>
        <dbReference type="ARBA" id="ARBA00023125"/>
    </source>
</evidence>
<sequence>MAKKSGDKYEAILDAAAKIIGEVGYHKAQISKIAREANVAEGTIYLYFENKQDLLLSLFQKRFGEFIVNLKNELNTAKTPLEKLRKLVTRHLENSEKDRNFAQVTQIELRQADRALRQKLSELLRDYFTIIENIIDEGKEQGIFRSDISTKVIRRMIFGTLDEMVSSWLLSSRQYSLSKQAKDAVELFCHGFLVKNND</sequence>
<dbReference type="AlphaFoldDB" id="A0A1L8CXH9"/>
<proteinExistence type="predicted"/>
<reference evidence="5" key="1">
    <citation type="submission" date="2016-12" db="EMBL/GenBank/DDBJ databases">
        <title>Draft Genome Sequences od Carboxydothermus pertinax and islandicus, Hydrogenogenic Carboxydotrophic Bacteria.</title>
        <authorList>
            <person name="Fukuyama Y."/>
            <person name="Ohmae K."/>
            <person name="Yoneda Y."/>
            <person name="Yoshida T."/>
            <person name="Sako Y."/>
        </authorList>
    </citation>
    <scope>NUCLEOTIDE SEQUENCE [LARGE SCALE GENOMIC DNA]</scope>
    <source>
        <strain evidence="5">Ug1</strain>
    </source>
</reference>
<evidence type="ECO:0000313" key="5">
    <source>
        <dbReference type="Proteomes" id="UP000187485"/>
    </source>
</evidence>
<evidence type="ECO:0000256" key="2">
    <source>
        <dbReference type="PROSITE-ProRule" id="PRU00335"/>
    </source>
</evidence>
<evidence type="ECO:0000259" key="3">
    <source>
        <dbReference type="PROSITE" id="PS50977"/>
    </source>
</evidence>
<dbReference type="GO" id="GO:0003677">
    <property type="term" value="F:DNA binding"/>
    <property type="evidence" value="ECO:0007669"/>
    <property type="project" value="UniProtKB-UniRule"/>
</dbReference>
<protein>
    <submittedName>
        <fullName evidence="4">TetR family transcriptional regulator</fullName>
    </submittedName>
</protein>
<dbReference type="InterPro" id="IPR009057">
    <property type="entry name" value="Homeodomain-like_sf"/>
</dbReference>
<comment type="caution">
    <text evidence="4">The sequence shown here is derived from an EMBL/GenBank/DDBJ whole genome shotgun (WGS) entry which is preliminary data.</text>
</comment>
<feature type="DNA-binding region" description="H-T-H motif" evidence="2">
    <location>
        <begin position="29"/>
        <end position="48"/>
    </location>
</feature>
<dbReference type="InterPro" id="IPR050624">
    <property type="entry name" value="HTH-type_Tx_Regulator"/>
</dbReference>
<dbReference type="InterPro" id="IPR013570">
    <property type="entry name" value="Tscrpt_reg_YsiA_C"/>
</dbReference>
<name>A0A1L8CXH9_9THEO</name>
<dbReference type="PROSITE" id="PS50977">
    <property type="entry name" value="HTH_TETR_2"/>
    <property type="match status" value="1"/>
</dbReference>